<organism evidence="3 4">
    <name type="scientific">Eumeta variegata</name>
    <name type="common">Bagworm moth</name>
    <name type="synonym">Eumeta japonica</name>
    <dbReference type="NCBI Taxonomy" id="151549"/>
    <lineage>
        <taxon>Eukaryota</taxon>
        <taxon>Metazoa</taxon>
        <taxon>Ecdysozoa</taxon>
        <taxon>Arthropoda</taxon>
        <taxon>Hexapoda</taxon>
        <taxon>Insecta</taxon>
        <taxon>Pterygota</taxon>
        <taxon>Neoptera</taxon>
        <taxon>Endopterygota</taxon>
        <taxon>Lepidoptera</taxon>
        <taxon>Glossata</taxon>
        <taxon>Ditrysia</taxon>
        <taxon>Tineoidea</taxon>
        <taxon>Psychidae</taxon>
        <taxon>Oiketicinae</taxon>
        <taxon>Eumeta</taxon>
    </lineage>
</organism>
<dbReference type="STRING" id="151549.A0A4C1UCN2"/>
<comment type="caution">
    <text evidence="3">The sequence shown here is derived from an EMBL/GenBank/DDBJ whole genome shotgun (WGS) entry which is preliminary data.</text>
</comment>
<dbReference type="EMBL" id="BGZK01000157">
    <property type="protein sequence ID" value="GBP24119.1"/>
    <property type="molecule type" value="Genomic_DNA"/>
</dbReference>
<evidence type="ECO:0000313" key="4">
    <source>
        <dbReference type="Proteomes" id="UP000299102"/>
    </source>
</evidence>
<feature type="compositionally biased region" description="Basic and acidic residues" evidence="1">
    <location>
        <begin position="421"/>
        <end position="432"/>
    </location>
</feature>
<name>A0A4C1UCN2_EUMVA</name>
<reference evidence="3 4" key="1">
    <citation type="journal article" date="2019" name="Commun. Biol.">
        <title>The bagworm genome reveals a unique fibroin gene that provides high tensile strength.</title>
        <authorList>
            <person name="Kono N."/>
            <person name="Nakamura H."/>
            <person name="Ohtoshi R."/>
            <person name="Tomita M."/>
            <person name="Numata K."/>
            <person name="Arakawa K."/>
        </authorList>
    </citation>
    <scope>NUCLEOTIDE SEQUENCE [LARGE SCALE GENOMIC DNA]</scope>
</reference>
<accession>A0A4C1UCN2</accession>
<dbReference type="PANTHER" id="PTHR36688">
    <property type="entry name" value="ENDO/EXONUCLEASE/PHOSPHATASE DOMAIN-CONTAINING PROTEIN"/>
    <property type="match status" value="1"/>
</dbReference>
<feature type="region of interest" description="Disordered" evidence="1">
    <location>
        <begin position="421"/>
        <end position="442"/>
    </location>
</feature>
<evidence type="ECO:0000256" key="1">
    <source>
        <dbReference type="SAM" id="MobiDB-lite"/>
    </source>
</evidence>
<keyword evidence="4" id="KW-1185">Reference proteome</keyword>
<dbReference type="Pfam" id="PF14529">
    <property type="entry name" value="Exo_endo_phos_2"/>
    <property type="match status" value="1"/>
</dbReference>
<dbReference type="Proteomes" id="UP000299102">
    <property type="component" value="Unassembled WGS sequence"/>
</dbReference>
<feature type="domain" description="Endonuclease/exonuclease/phosphatase" evidence="2">
    <location>
        <begin position="115"/>
        <end position="204"/>
    </location>
</feature>
<dbReference type="OrthoDB" id="411871at2759"/>
<dbReference type="SUPFAM" id="SSF56219">
    <property type="entry name" value="DNase I-like"/>
    <property type="match status" value="1"/>
</dbReference>
<dbReference type="InterPro" id="IPR005135">
    <property type="entry name" value="Endo/exonuclease/phosphatase"/>
</dbReference>
<dbReference type="Gene3D" id="3.60.10.10">
    <property type="entry name" value="Endonuclease/exonuclease/phosphatase"/>
    <property type="match status" value="1"/>
</dbReference>
<dbReference type="InterPro" id="IPR036691">
    <property type="entry name" value="Endo/exonu/phosph_ase_sf"/>
</dbReference>
<protein>
    <submittedName>
        <fullName evidence="3">Retrovirus-related Pol polyprotein from type-1 retrotransposable element R1</fullName>
    </submittedName>
</protein>
<dbReference type="PANTHER" id="PTHR36688:SF2">
    <property type="entry name" value="ENDONUCLEASE_EXONUCLEASE_PHOSPHATASE DOMAIN-CONTAINING PROTEIN"/>
    <property type="match status" value="1"/>
</dbReference>
<dbReference type="AlphaFoldDB" id="A0A4C1UCN2"/>
<gene>
    <name evidence="3" type="ORF">EVAR_27343_1</name>
</gene>
<evidence type="ECO:0000313" key="3">
    <source>
        <dbReference type="EMBL" id="GBP24119.1"/>
    </source>
</evidence>
<dbReference type="InterPro" id="IPR052560">
    <property type="entry name" value="RdDP_mobile_element"/>
</dbReference>
<proteinExistence type="predicted"/>
<sequence length="568" mass="63139">MGVDSSGKSGVLLATGALDSHVRTEPAEGSSAEENTDHVSLRFIQSNLQRSKLATSELLVEADRQKITATPRRRGPVKAAIIILDSGVDVEEDQTLIDENVTAAVIVAGSCSIGVVSVYFEGDTPIGPYLDRVRYVCSKLGTDKIILRGDVNAWSVWWGSEHDDARGVDLCDFFDAEGLHILNEGNAHVRDRVEQWQVVRDVTSSDHNADTFAVRMGRRSGPRPPTGTRIYNTAKARWSEFGAAMDAVLIERAPTVEMVESVDSCDRLNGIVETYTECIRQACKAAIPSRNSKCRLKLPWWSPELEGLKKDVRTKKRRIRNAAPSRREYVVGEYVQAKEVYERAAAEAQTASWKRFCSAQDGESLCDGIYRVIMKTGKNREDVLLQTDSGRVLSPNESATLLAETFFPDDRVDTDYPHHAEVRRQTDGDDRPPVTSGDLPGVDPPFTGAEFKNALKAFHPRKASGIDGFTSDICQATIFRDLGVFLAMANKCLELEYFPRAWKVAAIKVIPKPGKDDYVRPKSYRPIGLFPVLGKTLERMLVGRLQWHLMRRSMASCRSAGQRTPFMI</sequence>
<dbReference type="GO" id="GO:0003824">
    <property type="term" value="F:catalytic activity"/>
    <property type="evidence" value="ECO:0007669"/>
    <property type="project" value="InterPro"/>
</dbReference>
<evidence type="ECO:0000259" key="2">
    <source>
        <dbReference type="Pfam" id="PF14529"/>
    </source>
</evidence>